<dbReference type="CDD" id="cd07377">
    <property type="entry name" value="WHTH_GntR"/>
    <property type="match status" value="1"/>
</dbReference>
<evidence type="ECO:0000313" key="6">
    <source>
        <dbReference type="Proteomes" id="UP000316330"/>
    </source>
</evidence>
<dbReference type="SUPFAM" id="SSF64288">
    <property type="entry name" value="Chorismate lyase-like"/>
    <property type="match status" value="1"/>
</dbReference>
<keyword evidence="6" id="KW-1185">Reference proteome</keyword>
<evidence type="ECO:0000256" key="3">
    <source>
        <dbReference type="ARBA" id="ARBA00023163"/>
    </source>
</evidence>
<dbReference type="RefSeq" id="WP_144706295.1">
    <property type="nucleotide sequence ID" value="NZ_VNJJ01000017.1"/>
</dbReference>
<dbReference type="InterPro" id="IPR028978">
    <property type="entry name" value="Chorismate_lyase_/UTRA_dom_sf"/>
</dbReference>
<dbReference type="PANTHER" id="PTHR44846">
    <property type="entry name" value="MANNOSYL-D-GLYCERATE TRANSPORT/METABOLISM SYSTEM REPRESSOR MNGR-RELATED"/>
    <property type="match status" value="1"/>
</dbReference>
<proteinExistence type="predicted"/>
<dbReference type="InterPro" id="IPR036388">
    <property type="entry name" value="WH-like_DNA-bd_sf"/>
</dbReference>
<gene>
    <name evidence="5" type="ORF">FPZ45_21310</name>
</gene>
<organism evidence="5 6">
    <name type="scientific">Cohnella terricola</name>
    <dbReference type="NCBI Taxonomy" id="1289167"/>
    <lineage>
        <taxon>Bacteria</taxon>
        <taxon>Bacillati</taxon>
        <taxon>Bacillota</taxon>
        <taxon>Bacilli</taxon>
        <taxon>Bacillales</taxon>
        <taxon>Paenibacillaceae</taxon>
        <taxon>Cohnella</taxon>
    </lineage>
</organism>
<dbReference type="EMBL" id="VNJJ01000017">
    <property type="protein sequence ID" value="TVX96249.1"/>
    <property type="molecule type" value="Genomic_DNA"/>
</dbReference>
<dbReference type="InterPro" id="IPR011663">
    <property type="entry name" value="UTRA"/>
</dbReference>
<evidence type="ECO:0000256" key="2">
    <source>
        <dbReference type="ARBA" id="ARBA00023125"/>
    </source>
</evidence>
<accession>A0A559J8N0</accession>
<keyword evidence="3" id="KW-0804">Transcription</keyword>
<dbReference type="GO" id="GO:0003700">
    <property type="term" value="F:DNA-binding transcription factor activity"/>
    <property type="evidence" value="ECO:0007669"/>
    <property type="project" value="InterPro"/>
</dbReference>
<evidence type="ECO:0000256" key="1">
    <source>
        <dbReference type="ARBA" id="ARBA00023015"/>
    </source>
</evidence>
<dbReference type="FunFam" id="1.10.10.10:FF:000079">
    <property type="entry name" value="GntR family transcriptional regulator"/>
    <property type="match status" value="1"/>
</dbReference>
<feature type="domain" description="HTH gntR-type" evidence="4">
    <location>
        <begin position="14"/>
        <end position="82"/>
    </location>
</feature>
<comment type="caution">
    <text evidence="5">The sequence shown here is derived from an EMBL/GenBank/DDBJ whole genome shotgun (WGS) entry which is preliminary data.</text>
</comment>
<dbReference type="InterPro" id="IPR000524">
    <property type="entry name" value="Tscrpt_reg_HTH_GntR"/>
</dbReference>
<dbReference type="Gene3D" id="3.40.1410.10">
    <property type="entry name" value="Chorismate lyase-like"/>
    <property type="match status" value="1"/>
</dbReference>
<name>A0A559J8N0_9BACL</name>
<dbReference type="PANTHER" id="PTHR44846:SF1">
    <property type="entry name" value="MANNOSYL-D-GLYCERATE TRANSPORT_METABOLISM SYSTEM REPRESSOR MNGR-RELATED"/>
    <property type="match status" value="1"/>
</dbReference>
<dbReference type="InterPro" id="IPR036390">
    <property type="entry name" value="WH_DNA-bd_sf"/>
</dbReference>
<keyword evidence="2" id="KW-0238">DNA-binding</keyword>
<evidence type="ECO:0000313" key="5">
    <source>
        <dbReference type="EMBL" id="TVX96249.1"/>
    </source>
</evidence>
<dbReference type="Pfam" id="PF00392">
    <property type="entry name" value="GntR"/>
    <property type="match status" value="1"/>
</dbReference>
<dbReference type="SUPFAM" id="SSF46785">
    <property type="entry name" value="Winged helix' DNA-binding domain"/>
    <property type="match status" value="1"/>
</dbReference>
<evidence type="ECO:0000259" key="4">
    <source>
        <dbReference type="PROSITE" id="PS50949"/>
    </source>
</evidence>
<protein>
    <submittedName>
        <fullName evidence="5">GntR family transcriptional regulator</fullName>
    </submittedName>
</protein>
<dbReference type="InterPro" id="IPR050679">
    <property type="entry name" value="Bact_HTH_transcr_reg"/>
</dbReference>
<dbReference type="SMART" id="SM00866">
    <property type="entry name" value="UTRA"/>
    <property type="match status" value="1"/>
</dbReference>
<dbReference type="GO" id="GO:0045892">
    <property type="term" value="P:negative regulation of DNA-templated transcription"/>
    <property type="evidence" value="ECO:0007669"/>
    <property type="project" value="TreeGrafter"/>
</dbReference>
<dbReference type="PRINTS" id="PR00035">
    <property type="entry name" value="HTHGNTR"/>
</dbReference>
<dbReference type="SMART" id="SM00345">
    <property type="entry name" value="HTH_GNTR"/>
    <property type="match status" value="1"/>
</dbReference>
<dbReference type="Gene3D" id="1.10.10.10">
    <property type="entry name" value="Winged helix-like DNA-binding domain superfamily/Winged helix DNA-binding domain"/>
    <property type="match status" value="1"/>
</dbReference>
<dbReference type="OrthoDB" id="457376at2"/>
<keyword evidence="1" id="KW-0805">Transcription regulation</keyword>
<dbReference type="Pfam" id="PF07702">
    <property type="entry name" value="UTRA"/>
    <property type="match status" value="1"/>
</dbReference>
<dbReference type="GO" id="GO:0003677">
    <property type="term" value="F:DNA binding"/>
    <property type="evidence" value="ECO:0007669"/>
    <property type="project" value="UniProtKB-KW"/>
</dbReference>
<sequence>MMLEKIKLQKESPLPLYYQLKSIIKTEIENGGLIQGDLIPSERELVEVCQISRPTVRQAINELVAEGLLMREKGRGTFVSKPKVDQWFLESLLSFSKEMELKGMVPSTKVISLEVVKAEDPVLIDIFGEDCNELVCLKRVRYADGQPLVVVTSYIPLQIAPGLEKEDFSSASLYDLIENKYGNQISYVTRVLESINVHKEDVEWLQVDPKAAVQLIKTTAYLEGDRPFEYSIARYRGDNNSFTVTLKYRK</sequence>
<dbReference type="Proteomes" id="UP000316330">
    <property type="component" value="Unassembled WGS sequence"/>
</dbReference>
<dbReference type="PROSITE" id="PS50949">
    <property type="entry name" value="HTH_GNTR"/>
    <property type="match status" value="1"/>
</dbReference>
<reference evidence="5 6" key="1">
    <citation type="submission" date="2019-07" db="EMBL/GenBank/DDBJ databases">
        <authorList>
            <person name="Kim J."/>
        </authorList>
    </citation>
    <scope>NUCLEOTIDE SEQUENCE [LARGE SCALE GENOMIC DNA]</scope>
    <source>
        <strain evidence="5 6">G13</strain>
    </source>
</reference>
<dbReference type="AlphaFoldDB" id="A0A559J8N0"/>